<dbReference type="SUPFAM" id="SSF56112">
    <property type="entry name" value="Protein kinase-like (PK-like)"/>
    <property type="match status" value="1"/>
</dbReference>
<dbReference type="PANTHER" id="PTHR21310">
    <property type="entry name" value="AMINOGLYCOSIDE PHOSPHOTRANSFERASE-RELATED-RELATED"/>
    <property type="match status" value="1"/>
</dbReference>
<accession>A0ABP0D000</accession>
<dbReference type="InterPro" id="IPR011009">
    <property type="entry name" value="Kinase-like_dom_sf"/>
</dbReference>
<dbReference type="Proteomes" id="UP001642406">
    <property type="component" value="Unassembled WGS sequence"/>
</dbReference>
<dbReference type="PANTHER" id="PTHR21310:SF37">
    <property type="entry name" value="AMINOGLYCOSIDE PHOSPHOTRANSFERASE DOMAIN-CONTAINING PROTEIN"/>
    <property type="match status" value="1"/>
</dbReference>
<evidence type="ECO:0000313" key="2">
    <source>
        <dbReference type="Proteomes" id="UP001642406"/>
    </source>
</evidence>
<protein>
    <recommendedName>
        <fullName evidence="3">Aminoglycoside phosphotransferase domain-containing protein</fullName>
    </recommendedName>
</protein>
<dbReference type="EMBL" id="CAWUHC010000202">
    <property type="protein sequence ID" value="CAK7237739.1"/>
    <property type="molecule type" value="Genomic_DNA"/>
</dbReference>
<evidence type="ECO:0008006" key="3">
    <source>
        <dbReference type="Google" id="ProtNLM"/>
    </source>
</evidence>
<name>A0ABP0D000_9PEZI</name>
<organism evidence="1 2">
    <name type="scientific">Sporothrix bragantina</name>
    <dbReference type="NCBI Taxonomy" id="671064"/>
    <lineage>
        <taxon>Eukaryota</taxon>
        <taxon>Fungi</taxon>
        <taxon>Dikarya</taxon>
        <taxon>Ascomycota</taxon>
        <taxon>Pezizomycotina</taxon>
        <taxon>Sordariomycetes</taxon>
        <taxon>Sordariomycetidae</taxon>
        <taxon>Ophiostomatales</taxon>
        <taxon>Ophiostomataceae</taxon>
        <taxon>Sporothrix</taxon>
    </lineage>
</organism>
<comment type="caution">
    <text evidence="1">The sequence shown here is derived from an EMBL/GenBank/DDBJ whole genome shotgun (WGS) entry which is preliminary data.</text>
</comment>
<proteinExistence type="predicted"/>
<gene>
    <name evidence="1" type="ORF">SBRCBS47491_010109</name>
</gene>
<keyword evidence="2" id="KW-1185">Reference proteome</keyword>
<evidence type="ECO:0000313" key="1">
    <source>
        <dbReference type="EMBL" id="CAK7237739.1"/>
    </source>
</evidence>
<reference evidence="1 2" key="1">
    <citation type="submission" date="2024-01" db="EMBL/GenBank/DDBJ databases">
        <authorList>
            <person name="Allen C."/>
            <person name="Tagirdzhanova G."/>
        </authorList>
    </citation>
    <scope>NUCLEOTIDE SEQUENCE [LARGE SCALE GENOMIC DNA]</scope>
</reference>
<dbReference type="InterPro" id="IPR051678">
    <property type="entry name" value="AGP_Transferase"/>
</dbReference>
<sequence>MFDTATLNWKERTYDPDASMGKAMRQTDWPALCQLASGLRNGVRCEPLGHANNGLENMARLLRFEDGVLWVARVAMRTSAADLVKVRSEQSSLLVPEAFASECEIGQHNAVGAPFVLMSFVPGNTAMDAGGGFEKHRDGILAAAEDWHYTKNTEGTFKSGLIPGIGGPFETATDFYKAWVNHVRFPRQPNEILDIMRGAPEAEQVLLAVEQFPNRFHTVAPQFTHKSSRDHDHGPFPQCHPNFLHSNIIVASDTDYHVLGIIDWEFDCTLPVELVRFPRFLDLMPRHCGRNNRFGASGMPCDEEERQTWHERHEYVQMVAALEL</sequence>